<dbReference type="EMBL" id="QSFP01000015">
    <property type="protein sequence ID" value="RHA65888.1"/>
    <property type="molecule type" value="Genomic_DNA"/>
</dbReference>
<comment type="caution">
    <text evidence="2">The sequence shown here is derived from an EMBL/GenBank/DDBJ whole genome shotgun (WGS) entry which is preliminary data.</text>
</comment>
<dbReference type="AlphaFoldDB" id="A0A3R6A3Y7"/>
<dbReference type="Pfam" id="PF00106">
    <property type="entry name" value="adh_short"/>
    <property type="match status" value="1"/>
</dbReference>
<protein>
    <submittedName>
        <fullName evidence="2">SDR family NAD(P)-dependent oxidoreductase</fullName>
    </submittedName>
</protein>
<dbReference type="EMBL" id="WGGT01000007">
    <property type="protein sequence ID" value="MVQ45568.1"/>
    <property type="molecule type" value="Genomic_DNA"/>
</dbReference>
<evidence type="ECO:0000313" key="1">
    <source>
        <dbReference type="EMBL" id="MVQ45568.1"/>
    </source>
</evidence>
<reference evidence="2 3" key="1">
    <citation type="submission" date="2018-08" db="EMBL/GenBank/DDBJ databases">
        <title>A genome reference for cultivated species of the human gut microbiota.</title>
        <authorList>
            <person name="Zou Y."/>
            <person name="Xue W."/>
            <person name="Luo G."/>
        </authorList>
    </citation>
    <scope>NUCLEOTIDE SEQUENCE [LARGE SCALE GENOMIC DNA]</scope>
    <source>
        <strain evidence="2 3">AM43-11</strain>
    </source>
</reference>
<dbReference type="Proteomes" id="UP000479531">
    <property type="component" value="Unassembled WGS sequence"/>
</dbReference>
<name>A0A3R6A3Y7_9FIRM</name>
<evidence type="ECO:0000313" key="2">
    <source>
        <dbReference type="EMBL" id="RHA65888.1"/>
    </source>
</evidence>
<dbReference type="InterPro" id="IPR002347">
    <property type="entry name" value="SDR_fam"/>
</dbReference>
<organism evidence="2 3">
    <name type="scientific">Roseburia intestinalis</name>
    <dbReference type="NCBI Taxonomy" id="166486"/>
    <lineage>
        <taxon>Bacteria</taxon>
        <taxon>Bacillati</taxon>
        <taxon>Bacillota</taxon>
        <taxon>Clostridia</taxon>
        <taxon>Lachnospirales</taxon>
        <taxon>Lachnospiraceae</taxon>
        <taxon>Roseburia</taxon>
    </lineage>
</organism>
<dbReference type="InterPro" id="IPR036291">
    <property type="entry name" value="NAD(P)-bd_dom_sf"/>
</dbReference>
<gene>
    <name evidence="2" type="ORF">DW927_13200</name>
    <name evidence="1" type="ORF">GCK47_07600</name>
</gene>
<dbReference type="SUPFAM" id="SSF51735">
    <property type="entry name" value="NAD(P)-binding Rossmann-fold domains"/>
    <property type="match status" value="1"/>
</dbReference>
<dbReference type="Proteomes" id="UP000284465">
    <property type="component" value="Unassembled WGS sequence"/>
</dbReference>
<dbReference type="Gene3D" id="3.40.50.720">
    <property type="entry name" value="NAD(P)-binding Rossmann-like Domain"/>
    <property type="match status" value="1"/>
</dbReference>
<accession>A0A3R6A3Y7</accession>
<proteinExistence type="predicted"/>
<sequence>MVKRRTQGVGINSIKRKDLSKVNFSSVEGKVAIVTGASRGIGESIAEIFGENGMKVVCAAIPVDGALSAGHQN</sequence>
<reference evidence="1 4" key="2">
    <citation type="submission" date="2019-10" db="EMBL/GenBank/DDBJ databases">
        <title>Roseburia spp. ameliorate alcoholic fatty liver via restoration of gut barrier function.</title>
        <authorList>
            <person name="Seo B."/>
            <person name="Ko G."/>
        </authorList>
    </citation>
    <scope>NUCLEOTIDE SEQUENCE [LARGE SCALE GENOMIC DNA]</scope>
    <source>
        <strain evidence="1 4">SNUG30017</strain>
    </source>
</reference>
<evidence type="ECO:0000313" key="3">
    <source>
        <dbReference type="Proteomes" id="UP000284465"/>
    </source>
</evidence>
<evidence type="ECO:0000313" key="4">
    <source>
        <dbReference type="Proteomes" id="UP000479531"/>
    </source>
</evidence>